<dbReference type="SUPFAM" id="SSF53474">
    <property type="entry name" value="alpha/beta-Hydrolases"/>
    <property type="match status" value="1"/>
</dbReference>
<protein>
    <recommendedName>
        <fullName evidence="3">Phospholipase/carboxylesterase/thioesterase domain-containing protein</fullName>
    </recommendedName>
</protein>
<dbReference type="InterPro" id="IPR003140">
    <property type="entry name" value="PLipase/COase/thioEstase"/>
</dbReference>
<evidence type="ECO:0000259" key="3">
    <source>
        <dbReference type="Pfam" id="PF02230"/>
    </source>
</evidence>
<dbReference type="EMBL" id="VOBL01000034">
    <property type="protein sequence ID" value="KAA0973179.1"/>
    <property type="molecule type" value="Genomic_DNA"/>
</dbReference>
<dbReference type="PANTHER" id="PTHR10655:SF17">
    <property type="entry name" value="LYSOPHOSPHOLIPASE-LIKE PROTEIN 1"/>
    <property type="match status" value="1"/>
</dbReference>
<comment type="caution">
    <text evidence="4">The sequence shown here is derived from an EMBL/GenBank/DDBJ whole genome shotgun (WGS) entry which is preliminary data.</text>
</comment>
<feature type="domain" description="Phospholipase/carboxylesterase/thioesterase" evidence="3">
    <location>
        <begin position="60"/>
        <end position="247"/>
    </location>
</feature>
<evidence type="ECO:0000256" key="1">
    <source>
        <dbReference type="ARBA" id="ARBA00006499"/>
    </source>
</evidence>
<evidence type="ECO:0000313" key="5">
    <source>
        <dbReference type="Proteomes" id="UP000323856"/>
    </source>
</evidence>
<dbReference type="Proteomes" id="UP000323856">
    <property type="component" value="Unassembled WGS sequence"/>
</dbReference>
<dbReference type="Pfam" id="PF02230">
    <property type="entry name" value="Abhydrolase_2"/>
    <property type="match status" value="1"/>
</dbReference>
<reference evidence="4 5" key="1">
    <citation type="submission" date="2019-07" db="EMBL/GenBank/DDBJ databases">
        <title>Analysis of the biochemical properties, biological activity and biotechnological potential of siderophores and biosurfactants produced by Antarctic psychrotolerant bacteria.</title>
        <authorList>
            <person name="Styczynski M."/>
            <person name="Krucon T."/>
            <person name="Decewicz P."/>
            <person name="Dziewit L."/>
        </authorList>
    </citation>
    <scope>NUCLEOTIDE SEQUENCE [LARGE SCALE GENOMIC DNA]</scope>
    <source>
        <strain evidence="4 5">ANT_H27</strain>
    </source>
</reference>
<dbReference type="OrthoDB" id="9780848at2"/>
<accession>A0A5B0E726</accession>
<proteinExistence type="inferred from homology"/>
<gene>
    <name evidence="4" type="ORF">FQ154_19460</name>
</gene>
<dbReference type="InterPro" id="IPR029058">
    <property type="entry name" value="AB_hydrolase_fold"/>
</dbReference>
<dbReference type="Gene3D" id="3.40.50.1820">
    <property type="entry name" value="alpha/beta hydrolase"/>
    <property type="match status" value="1"/>
</dbReference>
<keyword evidence="2" id="KW-0378">Hydrolase</keyword>
<name>A0A5B0E726_9MICC</name>
<evidence type="ECO:0000256" key="2">
    <source>
        <dbReference type="ARBA" id="ARBA00022801"/>
    </source>
</evidence>
<sequence length="257" mass="27151">MNSSISGRRRQVEVSGADFMAGAASSWISVQAPRTQGTNFPMTTTLRDVRSTGWTTNDVPDAVVLFLHGFGSNEQDLSSLAPALGLDLPWASLRAPLELGNGGAAWFEITTPGAPDVAPVEAATKAIWAWIDENVDPSTRIIPIGFSQGGLMASQLLRTRPARVVAPVILGGFVLGASQPGDESLRENLPPVFWGRGAVDRVIAPVAITRTTEFLPTHSSLIEKVYPGLAHGINAAELDDVRDFITARIGAEVGTGA</sequence>
<dbReference type="InterPro" id="IPR050565">
    <property type="entry name" value="LYPA1-2/EST-like"/>
</dbReference>
<dbReference type="PANTHER" id="PTHR10655">
    <property type="entry name" value="LYSOPHOSPHOLIPASE-RELATED"/>
    <property type="match status" value="1"/>
</dbReference>
<organism evidence="4 5">
    <name type="scientific">Paeniglutamicibacter gangotriensis</name>
    <dbReference type="NCBI Taxonomy" id="254787"/>
    <lineage>
        <taxon>Bacteria</taxon>
        <taxon>Bacillati</taxon>
        <taxon>Actinomycetota</taxon>
        <taxon>Actinomycetes</taxon>
        <taxon>Micrococcales</taxon>
        <taxon>Micrococcaceae</taxon>
        <taxon>Paeniglutamicibacter</taxon>
    </lineage>
</organism>
<dbReference type="GO" id="GO:0016787">
    <property type="term" value="F:hydrolase activity"/>
    <property type="evidence" value="ECO:0007669"/>
    <property type="project" value="UniProtKB-KW"/>
</dbReference>
<dbReference type="AlphaFoldDB" id="A0A5B0E726"/>
<evidence type="ECO:0000313" key="4">
    <source>
        <dbReference type="EMBL" id="KAA0973179.1"/>
    </source>
</evidence>
<comment type="similarity">
    <text evidence="1">Belongs to the AB hydrolase superfamily. AB hydrolase 2 family.</text>
</comment>